<evidence type="ECO:0008006" key="4">
    <source>
        <dbReference type="Google" id="ProtNLM"/>
    </source>
</evidence>
<proteinExistence type="predicted"/>
<organism evidence="2 3">
    <name type="scientific">Blautia hansenii DSM 20583</name>
    <dbReference type="NCBI Taxonomy" id="537007"/>
    <lineage>
        <taxon>Bacteria</taxon>
        <taxon>Bacillati</taxon>
        <taxon>Bacillota</taxon>
        <taxon>Clostridia</taxon>
        <taxon>Lachnospirales</taxon>
        <taxon>Lachnospiraceae</taxon>
        <taxon>Blautia</taxon>
    </lineage>
</organism>
<accession>C9LBU2</accession>
<gene>
    <name evidence="2" type="ORF">BLAHAN_06900</name>
</gene>
<keyword evidence="1" id="KW-0533">Nickel</keyword>
<sequence length="277" mass="30390">MKKALYFDCASGISGDMSVAALLDLGADKKMLLDTLDSLKLSGYKIEISEVEKSGIAACDFNVLLDKEHENHDHDMEYLHGDNHEHSHAECHHEHEHQHSAHTLHHEHRSLPDILTILENSSMTAGAKAMASKIFEILAEGEARAHRVPKEQVHFHEVGAVDSIVDIAAFAICMDFLGYEEVFLPVLKEGQGTIRCQHGILPIPVPATSNIVCTHKLPLSILPVQGELVTPTGAAIAAAITTSYTLPEIFQINKIGVGAGKREYEVPGILRVMEIQY</sequence>
<dbReference type="HOGENOM" id="CLU_028523_1_0_9"/>
<name>C9LBU2_BLAHA</name>
<dbReference type="EMBL" id="ABYU02000043">
    <property type="protein sequence ID" value="EEX20599.1"/>
    <property type="molecule type" value="Genomic_DNA"/>
</dbReference>
<dbReference type="RefSeq" id="WP_004223427.1">
    <property type="nucleotide sequence ID" value="NZ_CP022413.2"/>
</dbReference>
<dbReference type="PANTHER" id="PTHR36566:SF1">
    <property type="entry name" value="PYRIDINIUM-3,5-BISTHIOCARBOXYLIC ACID MONONUCLEOTIDE NICKEL INSERTION PROTEIN"/>
    <property type="match status" value="1"/>
</dbReference>
<dbReference type="eggNOG" id="COG1641">
    <property type="taxonomic scope" value="Bacteria"/>
</dbReference>
<dbReference type="STRING" id="537007.BLAHAN_06900"/>
<evidence type="ECO:0000256" key="1">
    <source>
        <dbReference type="ARBA" id="ARBA00022596"/>
    </source>
</evidence>
<dbReference type="InterPro" id="IPR002822">
    <property type="entry name" value="Ni_insertion"/>
</dbReference>
<evidence type="ECO:0000313" key="2">
    <source>
        <dbReference type="EMBL" id="EEX20599.1"/>
    </source>
</evidence>
<dbReference type="PANTHER" id="PTHR36566">
    <property type="entry name" value="NICKEL INSERTION PROTEIN-RELATED"/>
    <property type="match status" value="1"/>
</dbReference>
<protein>
    <recommendedName>
        <fullName evidence="4">TIGR00299 family protein</fullName>
    </recommendedName>
</protein>
<dbReference type="KEGG" id="bhan:CGC63_04450"/>
<evidence type="ECO:0000313" key="3">
    <source>
        <dbReference type="Proteomes" id="UP000003755"/>
    </source>
</evidence>
<dbReference type="Pfam" id="PF01969">
    <property type="entry name" value="Ni_insertion"/>
    <property type="match status" value="1"/>
</dbReference>
<keyword evidence="3" id="KW-1185">Reference proteome</keyword>
<comment type="caution">
    <text evidence="2">The sequence shown here is derived from an EMBL/GenBank/DDBJ whole genome shotgun (WGS) entry which is preliminary data.</text>
</comment>
<dbReference type="AlphaFoldDB" id="C9LBU2"/>
<reference evidence="2" key="1">
    <citation type="submission" date="2009-09" db="EMBL/GenBank/DDBJ databases">
        <authorList>
            <person name="Weinstock G."/>
            <person name="Sodergren E."/>
            <person name="Clifton S."/>
            <person name="Fulton L."/>
            <person name="Fulton B."/>
            <person name="Courtney L."/>
            <person name="Fronick C."/>
            <person name="Harrison M."/>
            <person name="Strong C."/>
            <person name="Farmer C."/>
            <person name="Delahaunty K."/>
            <person name="Markovic C."/>
            <person name="Hall O."/>
            <person name="Minx P."/>
            <person name="Tomlinson C."/>
            <person name="Mitreva M."/>
            <person name="Nelson J."/>
            <person name="Hou S."/>
            <person name="Wollam A."/>
            <person name="Pepin K.H."/>
            <person name="Johnson M."/>
            <person name="Bhonagiri V."/>
            <person name="Nash W.E."/>
            <person name="Warren W."/>
            <person name="Chinwalla A."/>
            <person name="Mardis E.R."/>
            <person name="Wilson R.K."/>
        </authorList>
    </citation>
    <scope>NUCLEOTIDE SEQUENCE [LARGE SCALE GENOMIC DNA]</scope>
    <source>
        <strain evidence="2">DSM 20583</strain>
    </source>
</reference>
<dbReference type="Proteomes" id="UP000003755">
    <property type="component" value="Unassembled WGS sequence"/>
</dbReference>